<dbReference type="Proteomes" id="UP000249061">
    <property type="component" value="Unassembled WGS sequence"/>
</dbReference>
<dbReference type="AlphaFoldDB" id="A0A2W5V7H4"/>
<gene>
    <name evidence="1" type="ORF">DI536_03380</name>
</gene>
<proteinExistence type="predicted"/>
<organism evidence="1 2">
    <name type="scientific">Archangium gephyra</name>
    <dbReference type="NCBI Taxonomy" id="48"/>
    <lineage>
        <taxon>Bacteria</taxon>
        <taxon>Pseudomonadati</taxon>
        <taxon>Myxococcota</taxon>
        <taxon>Myxococcia</taxon>
        <taxon>Myxococcales</taxon>
        <taxon>Cystobacterineae</taxon>
        <taxon>Archangiaceae</taxon>
        <taxon>Archangium</taxon>
    </lineage>
</organism>
<evidence type="ECO:0000313" key="1">
    <source>
        <dbReference type="EMBL" id="PZR17378.1"/>
    </source>
</evidence>
<accession>A0A2W5V7H4</accession>
<evidence type="ECO:0000313" key="2">
    <source>
        <dbReference type="Proteomes" id="UP000249061"/>
    </source>
</evidence>
<comment type="caution">
    <text evidence="1">The sequence shown here is derived from an EMBL/GenBank/DDBJ whole genome shotgun (WGS) entry which is preliminary data.</text>
</comment>
<reference evidence="1 2" key="1">
    <citation type="submission" date="2017-08" db="EMBL/GenBank/DDBJ databases">
        <title>Infants hospitalized years apart are colonized by the same room-sourced microbial strains.</title>
        <authorList>
            <person name="Brooks B."/>
            <person name="Olm M.R."/>
            <person name="Firek B.A."/>
            <person name="Baker R."/>
            <person name="Thomas B.C."/>
            <person name="Morowitz M.J."/>
            <person name="Banfield J.F."/>
        </authorList>
    </citation>
    <scope>NUCLEOTIDE SEQUENCE [LARGE SCALE GENOMIC DNA]</scope>
    <source>
        <strain evidence="1">S2_003_000_R2_14</strain>
    </source>
</reference>
<protein>
    <submittedName>
        <fullName evidence="1">Uncharacterized protein</fullName>
    </submittedName>
</protein>
<name>A0A2W5V7H4_9BACT</name>
<dbReference type="EMBL" id="QFQP01000002">
    <property type="protein sequence ID" value="PZR17378.1"/>
    <property type="molecule type" value="Genomic_DNA"/>
</dbReference>
<sequence>MFTGVKVFSATKAKEREELSENVNRWIKANTDLEIVDRVVRQSSDNEFHCYSLLLFYKQRGA</sequence>